<feature type="transmembrane region" description="Helical" evidence="1">
    <location>
        <begin position="122"/>
        <end position="142"/>
    </location>
</feature>
<keyword evidence="1" id="KW-1133">Transmembrane helix</keyword>
<keyword evidence="3" id="KW-1185">Reference proteome</keyword>
<feature type="transmembrane region" description="Helical" evidence="1">
    <location>
        <begin position="6"/>
        <end position="23"/>
    </location>
</feature>
<evidence type="ECO:0000313" key="3">
    <source>
        <dbReference type="Proteomes" id="UP000265419"/>
    </source>
</evidence>
<evidence type="ECO:0000313" key="2">
    <source>
        <dbReference type="EMBL" id="RII43222.1"/>
    </source>
</evidence>
<dbReference type="AlphaFoldDB" id="A0A399JGF7"/>
<feature type="transmembrane region" description="Helical" evidence="1">
    <location>
        <begin position="235"/>
        <end position="255"/>
    </location>
</feature>
<keyword evidence="1" id="KW-0812">Transmembrane</keyword>
<dbReference type="RefSeq" id="WP_147391555.1">
    <property type="nucleotide sequence ID" value="NZ_QQXK01000004.1"/>
</dbReference>
<sequence>MTVAAAVLVAAVVSGLFVKMVDRRRVPEDAASLPRSTPVALARFWAWAAIVVFSIGGLLRLIGVLMSDAVEFDDVPVGTYWPQVPAGPIAEPAPSNDGMTLVSGSMSKADIFVQGVGWGTRLLLASGDLLIAIACVAVALLVHRACTDLLVEDPFNSTLRRRAWWTAIIVLVAGFGGGLLQFMAQAQAGNAALPWWRVDPNAAPEVREPDEVDVETEGTQAMPLPDGPHFGGGEIAFTPLWVAIVIIVVVELLNAGVKLAADKARPAKDVEGLV</sequence>
<feature type="transmembrane region" description="Helical" evidence="1">
    <location>
        <begin position="44"/>
        <end position="66"/>
    </location>
</feature>
<name>A0A399JGF7_9MICC</name>
<reference evidence="2 3" key="1">
    <citation type="submission" date="2018-07" db="EMBL/GenBank/DDBJ databases">
        <title>Arthrobacter sp. nov., isolated from raw cow's milk with high bacterial count.</title>
        <authorList>
            <person name="Hahne J."/>
            <person name="Isele D."/>
            <person name="Lipski A."/>
        </authorList>
    </citation>
    <scope>NUCLEOTIDE SEQUENCE [LARGE SCALE GENOMIC DNA]</scope>
    <source>
        <strain evidence="2 3">JZ R-35</strain>
    </source>
</reference>
<dbReference type="Proteomes" id="UP000265419">
    <property type="component" value="Unassembled WGS sequence"/>
</dbReference>
<dbReference type="EMBL" id="QQXK01000004">
    <property type="protein sequence ID" value="RII43222.1"/>
    <property type="molecule type" value="Genomic_DNA"/>
</dbReference>
<evidence type="ECO:0000256" key="1">
    <source>
        <dbReference type="SAM" id="Phobius"/>
    </source>
</evidence>
<accession>A0A399JGF7</accession>
<keyword evidence="1" id="KW-0472">Membrane</keyword>
<gene>
    <name evidence="2" type="ORF">DWB68_02630</name>
</gene>
<evidence type="ECO:0008006" key="4">
    <source>
        <dbReference type="Google" id="ProtNLM"/>
    </source>
</evidence>
<protein>
    <recommendedName>
        <fullName evidence="4">DUF2975 domain-containing protein</fullName>
    </recommendedName>
</protein>
<comment type="caution">
    <text evidence="2">The sequence shown here is derived from an EMBL/GenBank/DDBJ whole genome shotgun (WGS) entry which is preliminary data.</text>
</comment>
<proteinExistence type="predicted"/>
<feature type="transmembrane region" description="Helical" evidence="1">
    <location>
        <begin position="163"/>
        <end position="184"/>
    </location>
</feature>
<organism evidence="2 3">
    <name type="scientific">Galactobacter valiniphilus</name>
    <dbReference type="NCBI Taxonomy" id="2676122"/>
    <lineage>
        <taxon>Bacteria</taxon>
        <taxon>Bacillati</taxon>
        <taxon>Actinomycetota</taxon>
        <taxon>Actinomycetes</taxon>
        <taxon>Micrococcales</taxon>
        <taxon>Micrococcaceae</taxon>
        <taxon>Galactobacter</taxon>
    </lineage>
</organism>